<protein>
    <submittedName>
        <fullName evidence="2">Uncharacterized protein</fullName>
    </submittedName>
</protein>
<gene>
    <name evidence="2" type="ORF">PR048_029511</name>
</gene>
<name>A0ABQ9GDK6_9NEOP</name>
<evidence type="ECO:0000256" key="1">
    <source>
        <dbReference type="SAM" id="MobiDB-lite"/>
    </source>
</evidence>
<proteinExistence type="predicted"/>
<feature type="compositionally biased region" description="Basic and acidic residues" evidence="1">
    <location>
        <begin position="1"/>
        <end position="14"/>
    </location>
</feature>
<keyword evidence="3" id="KW-1185">Reference proteome</keyword>
<reference evidence="2 3" key="1">
    <citation type="submission" date="2023-02" db="EMBL/GenBank/DDBJ databases">
        <title>LHISI_Scaffold_Assembly.</title>
        <authorList>
            <person name="Stuart O.P."/>
            <person name="Cleave R."/>
            <person name="Magrath M.J.L."/>
            <person name="Mikheyev A.S."/>
        </authorList>
    </citation>
    <scope>NUCLEOTIDE SEQUENCE [LARGE SCALE GENOMIC DNA]</scope>
    <source>
        <strain evidence="2">Daus_M_001</strain>
        <tissue evidence="2">Leg muscle</tissue>
    </source>
</reference>
<evidence type="ECO:0000313" key="3">
    <source>
        <dbReference type="Proteomes" id="UP001159363"/>
    </source>
</evidence>
<feature type="region of interest" description="Disordered" evidence="1">
    <location>
        <begin position="1"/>
        <end position="47"/>
    </location>
</feature>
<dbReference type="Proteomes" id="UP001159363">
    <property type="component" value="Chromosome 12"/>
</dbReference>
<sequence>MQGRRIREIPEKTRRSASSPCTIPTCENPRVTSQGKRTRLAEVGKVV</sequence>
<organism evidence="2 3">
    <name type="scientific">Dryococelus australis</name>
    <dbReference type="NCBI Taxonomy" id="614101"/>
    <lineage>
        <taxon>Eukaryota</taxon>
        <taxon>Metazoa</taxon>
        <taxon>Ecdysozoa</taxon>
        <taxon>Arthropoda</taxon>
        <taxon>Hexapoda</taxon>
        <taxon>Insecta</taxon>
        <taxon>Pterygota</taxon>
        <taxon>Neoptera</taxon>
        <taxon>Polyneoptera</taxon>
        <taxon>Phasmatodea</taxon>
        <taxon>Verophasmatodea</taxon>
        <taxon>Anareolatae</taxon>
        <taxon>Phasmatidae</taxon>
        <taxon>Eurycanthinae</taxon>
        <taxon>Dryococelus</taxon>
    </lineage>
</organism>
<evidence type="ECO:0000313" key="2">
    <source>
        <dbReference type="EMBL" id="KAJ8870488.1"/>
    </source>
</evidence>
<comment type="caution">
    <text evidence="2">The sequence shown here is derived from an EMBL/GenBank/DDBJ whole genome shotgun (WGS) entry which is preliminary data.</text>
</comment>
<dbReference type="EMBL" id="JARBHB010000013">
    <property type="protein sequence ID" value="KAJ8870488.1"/>
    <property type="molecule type" value="Genomic_DNA"/>
</dbReference>
<accession>A0ABQ9GDK6</accession>